<dbReference type="InterPro" id="IPR036922">
    <property type="entry name" value="Rieske_2Fe-2S_sf"/>
</dbReference>
<dbReference type="Proteomes" id="UP000243650">
    <property type="component" value="Unassembled WGS sequence"/>
</dbReference>
<accession>A0A2P6MK14</accession>
<gene>
    <name evidence="7" type="ORF">C6I21_04440</name>
</gene>
<keyword evidence="2" id="KW-0479">Metal-binding</keyword>
<protein>
    <recommendedName>
        <fullName evidence="6">Rieske domain-containing protein</fullName>
    </recommendedName>
</protein>
<evidence type="ECO:0000313" key="7">
    <source>
        <dbReference type="EMBL" id="PRO66598.1"/>
    </source>
</evidence>
<organism evidence="7 8">
    <name type="scientific">Alkalicoccus urumqiensis</name>
    <name type="common">Bacillus urumqiensis</name>
    <dbReference type="NCBI Taxonomy" id="1548213"/>
    <lineage>
        <taxon>Bacteria</taxon>
        <taxon>Bacillati</taxon>
        <taxon>Bacillota</taxon>
        <taxon>Bacilli</taxon>
        <taxon>Bacillales</taxon>
        <taxon>Bacillaceae</taxon>
        <taxon>Alkalicoccus</taxon>
    </lineage>
</organism>
<evidence type="ECO:0000256" key="2">
    <source>
        <dbReference type="ARBA" id="ARBA00022723"/>
    </source>
</evidence>
<dbReference type="Gene3D" id="3.50.50.60">
    <property type="entry name" value="FAD/NAD(P)-binding domain"/>
    <property type="match status" value="1"/>
</dbReference>
<comment type="caution">
    <text evidence="7">The sequence shown here is derived from an EMBL/GenBank/DDBJ whole genome shotgun (WGS) entry which is preliminary data.</text>
</comment>
<dbReference type="OrthoDB" id="9767869at2"/>
<dbReference type="PANTHER" id="PTHR13847:SF274">
    <property type="entry name" value="RIESKE 2FE-2S IRON-SULFUR PROTEIN YHFW-RELATED"/>
    <property type="match status" value="1"/>
</dbReference>
<sequence length="501" mass="56263">MNGGGMVMDRPGGPWKPVDQTFPALSHTLDTEVCIVGGGFIGIVTAYLLARRGYRPVVVEAGRIGCGAVRMSTGTALSQHRLRSAHLWKRHGESVARAYYDVHEDALSWLERTCRRLDARCDLKRTPSWLLAENVDHVQQLEEEAEAYFKLGMDGRMADKPPVPFTGLPALKMNDQIQLDPVRFCSKLVRWLSLENIQLYEQTRAVDIVRGKHPSVVLENGKMIRARHIVCATHYPLQHLSSRLQLERAAAGVFTMPETMEEGIFTTLSDPSWAFRSLSDGKLLVSGGAERVSRKTDPHVLRDELRRWVKEHFPEAAEEKIWTLQQVRTSDRMPLAGPVEAGKKDLYTATGFGPWGLSGGVAGAQMIADHISGMRNRWSYLFTPARFEAKQELPNVVRHAASYVKGRIQRRECQSLEDLQPGEGALVRQEGIRTGAYRGENGDLYMVNPECTHAGCEVQWNRVNTTWDCPCHGSCFDVEGNVLEGPAVKPLERFYTMEKRK</sequence>
<dbReference type="Pfam" id="PF00355">
    <property type="entry name" value="Rieske"/>
    <property type="match status" value="1"/>
</dbReference>
<dbReference type="GO" id="GO:0016020">
    <property type="term" value="C:membrane"/>
    <property type="evidence" value="ECO:0007669"/>
    <property type="project" value="InterPro"/>
</dbReference>
<dbReference type="InterPro" id="IPR036188">
    <property type="entry name" value="FAD/NAD-bd_sf"/>
</dbReference>
<evidence type="ECO:0000256" key="1">
    <source>
        <dbReference type="ARBA" id="ARBA00022714"/>
    </source>
</evidence>
<dbReference type="InterPro" id="IPR006076">
    <property type="entry name" value="FAD-dep_OxRdtase"/>
</dbReference>
<dbReference type="SUPFAM" id="SSF51905">
    <property type="entry name" value="FAD/NAD(P)-binding domain"/>
    <property type="match status" value="1"/>
</dbReference>
<name>A0A2P6MK14_ALKUR</name>
<keyword evidence="1" id="KW-0001">2Fe-2S</keyword>
<dbReference type="GO" id="GO:0005737">
    <property type="term" value="C:cytoplasm"/>
    <property type="evidence" value="ECO:0007669"/>
    <property type="project" value="TreeGrafter"/>
</dbReference>
<dbReference type="SUPFAM" id="SSF50022">
    <property type="entry name" value="ISP domain"/>
    <property type="match status" value="1"/>
</dbReference>
<dbReference type="AlphaFoldDB" id="A0A2P6MK14"/>
<dbReference type="GO" id="GO:0004497">
    <property type="term" value="F:monooxygenase activity"/>
    <property type="evidence" value="ECO:0007669"/>
    <property type="project" value="UniProtKB-ARBA"/>
</dbReference>
<dbReference type="GO" id="GO:0046872">
    <property type="term" value="F:metal ion binding"/>
    <property type="evidence" value="ECO:0007669"/>
    <property type="project" value="UniProtKB-KW"/>
</dbReference>
<dbReference type="InterPro" id="IPR017941">
    <property type="entry name" value="Rieske_2Fe-2S"/>
</dbReference>
<dbReference type="Gene3D" id="3.30.9.10">
    <property type="entry name" value="D-Amino Acid Oxidase, subunit A, domain 2"/>
    <property type="match status" value="1"/>
</dbReference>
<evidence type="ECO:0000256" key="5">
    <source>
        <dbReference type="ARBA" id="ARBA00023157"/>
    </source>
</evidence>
<keyword evidence="4" id="KW-0411">Iron-sulfur</keyword>
<evidence type="ECO:0000256" key="3">
    <source>
        <dbReference type="ARBA" id="ARBA00023004"/>
    </source>
</evidence>
<keyword evidence="8" id="KW-1185">Reference proteome</keyword>
<feature type="domain" description="Rieske" evidence="6">
    <location>
        <begin position="411"/>
        <end position="501"/>
    </location>
</feature>
<dbReference type="PRINTS" id="PR00162">
    <property type="entry name" value="RIESKE"/>
</dbReference>
<reference evidence="7 8" key="1">
    <citation type="submission" date="2018-03" db="EMBL/GenBank/DDBJ databases">
        <title>Bacillus urumqiensis sp. nov., a moderately haloalkaliphilic bacterium isolated from a salt lake.</title>
        <authorList>
            <person name="Zhao B."/>
            <person name="Liao Z."/>
        </authorList>
    </citation>
    <scope>NUCLEOTIDE SEQUENCE [LARGE SCALE GENOMIC DNA]</scope>
    <source>
        <strain evidence="7 8">BZ-SZ-XJ18</strain>
    </source>
</reference>
<keyword evidence="5" id="KW-1015">Disulfide bond</keyword>
<dbReference type="GO" id="GO:0016705">
    <property type="term" value="F:oxidoreductase activity, acting on paired donors, with incorporation or reduction of molecular oxygen"/>
    <property type="evidence" value="ECO:0007669"/>
    <property type="project" value="UniProtKB-ARBA"/>
</dbReference>
<dbReference type="EMBL" id="PVNS01000003">
    <property type="protein sequence ID" value="PRO66598.1"/>
    <property type="molecule type" value="Genomic_DNA"/>
</dbReference>
<dbReference type="PROSITE" id="PS51296">
    <property type="entry name" value="RIESKE"/>
    <property type="match status" value="1"/>
</dbReference>
<dbReference type="Gene3D" id="2.102.10.10">
    <property type="entry name" value="Rieske [2Fe-2S] iron-sulphur domain"/>
    <property type="match status" value="1"/>
</dbReference>
<proteinExistence type="predicted"/>
<dbReference type="GO" id="GO:0051537">
    <property type="term" value="F:2 iron, 2 sulfur cluster binding"/>
    <property type="evidence" value="ECO:0007669"/>
    <property type="project" value="UniProtKB-KW"/>
</dbReference>
<evidence type="ECO:0000259" key="6">
    <source>
        <dbReference type="PROSITE" id="PS51296"/>
    </source>
</evidence>
<keyword evidence="3" id="KW-0408">Iron</keyword>
<dbReference type="Pfam" id="PF01266">
    <property type="entry name" value="DAO"/>
    <property type="match status" value="1"/>
</dbReference>
<dbReference type="InterPro" id="IPR005805">
    <property type="entry name" value="Rieske_Fe-S_prot_C"/>
</dbReference>
<evidence type="ECO:0000256" key="4">
    <source>
        <dbReference type="ARBA" id="ARBA00023014"/>
    </source>
</evidence>
<evidence type="ECO:0000313" key="8">
    <source>
        <dbReference type="Proteomes" id="UP000243650"/>
    </source>
</evidence>
<dbReference type="PANTHER" id="PTHR13847">
    <property type="entry name" value="SARCOSINE DEHYDROGENASE-RELATED"/>
    <property type="match status" value="1"/>
</dbReference>